<sequence length="405" mass="44601">MRQAAREKDGAIEARRERNRRAQQVFRQRRQANKEAQRCRIQQLENTVEELSNVIISFCDEMIMTEEIAREKRLMARLQRCTAQALGLARSVSSTNASRTVRETEDDEQKMENYKYPTKKANQKIADSALPQASSCHRPDSADAIAPPLIDQHWLQTPQHDLDTSSSFPLHLVETTISRAFLYLNGDVQIAVEDLERAFGFSLRLHTRQQLLAHLRWLLGPGKDEMRQATGINWSTTASSKRGGGSTDLFWPFAEDGSPSTDDGSEDDIQPEFLTALGVQQQLESLGAKVRGSDLIELNISGYESLQLRSTADSSPASLGAVRPAHAPSSVGSAALIVWLNTSLLASNLANVAMCLEKGPVYPRRGVARAVEASVIMAHGGEAADVGTIYNEWVPKPRGSGPLPT</sequence>
<reference evidence="3" key="1">
    <citation type="submission" date="2022-09" db="EMBL/GenBank/DDBJ databases">
        <title>Fusarium specimens isolated from Avocado Roots.</title>
        <authorList>
            <person name="Stajich J."/>
            <person name="Roper C."/>
            <person name="Heimlech-Rivalta G."/>
        </authorList>
    </citation>
    <scope>NUCLEOTIDE SEQUENCE</scope>
    <source>
        <strain evidence="3">A02</strain>
    </source>
</reference>
<feature type="coiled-coil region" evidence="1">
    <location>
        <begin position="27"/>
        <end position="61"/>
    </location>
</feature>
<proteinExistence type="predicted"/>
<dbReference type="EMBL" id="JAOQAV010000025">
    <property type="protein sequence ID" value="KAJ4184911.1"/>
    <property type="molecule type" value="Genomic_DNA"/>
</dbReference>
<accession>A0A9W8R438</accession>
<dbReference type="Proteomes" id="UP001152087">
    <property type="component" value="Unassembled WGS sequence"/>
</dbReference>
<dbReference type="GO" id="GO:0003700">
    <property type="term" value="F:DNA-binding transcription factor activity"/>
    <property type="evidence" value="ECO:0007669"/>
    <property type="project" value="InterPro"/>
</dbReference>
<comment type="caution">
    <text evidence="3">The sequence shown here is derived from an EMBL/GenBank/DDBJ whole genome shotgun (WGS) entry which is preliminary data.</text>
</comment>
<gene>
    <name evidence="3" type="ORF">NW755_008825</name>
</gene>
<keyword evidence="1" id="KW-0175">Coiled coil</keyword>
<dbReference type="PANTHER" id="PTHR40618">
    <property type="entry name" value="B-ZIP TRANSCRIPTION FACTOR (EUROFUNG)-RELATED"/>
    <property type="match status" value="1"/>
</dbReference>
<dbReference type="PANTHER" id="PTHR40618:SF1">
    <property type="entry name" value="B-ZIP TRANSCRIPTION FACTOR (EUROFUNG)"/>
    <property type="match status" value="1"/>
</dbReference>
<dbReference type="AlphaFoldDB" id="A0A9W8R438"/>
<name>A0A9W8R438_9HYPO</name>
<organism evidence="3 4">
    <name type="scientific">Fusarium falciforme</name>
    <dbReference type="NCBI Taxonomy" id="195108"/>
    <lineage>
        <taxon>Eukaryota</taxon>
        <taxon>Fungi</taxon>
        <taxon>Dikarya</taxon>
        <taxon>Ascomycota</taxon>
        <taxon>Pezizomycotina</taxon>
        <taxon>Sordariomycetes</taxon>
        <taxon>Hypocreomycetidae</taxon>
        <taxon>Hypocreales</taxon>
        <taxon>Nectriaceae</taxon>
        <taxon>Fusarium</taxon>
        <taxon>Fusarium solani species complex</taxon>
    </lineage>
</organism>
<feature type="compositionally biased region" description="Basic and acidic residues" evidence="2">
    <location>
        <begin position="1"/>
        <end position="16"/>
    </location>
</feature>
<evidence type="ECO:0008006" key="5">
    <source>
        <dbReference type="Google" id="ProtNLM"/>
    </source>
</evidence>
<evidence type="ECO:0000256" key="1">
    <source>
        <dbReference type="SAM" id="Coils"/>
    </source>
</evidence>
<dbReference type="InterPro" id="IPR046347">
    <property type="entry name" value="bZIP_sf"/>
</dbReference>
<protein>
    <recommendedName>
        <fullName evidence="5">BZIP domain-containing protein</fullName>
    </recommendedName>
</protein>
<dbReference type="SUPFAM" id="SSF57959">
    <property type="entry name" value="Leucine zipper domain"/>
    <property type="match status" value="1"/>
</dbReference>
<evidence type="ECO:0000256" key="2">
    <source>
        <dbReference type="SAM" id="MobiDB-lite"/>
    </source>
</evidence>
<feature type="region of interest" description="Disordered" evidence="2">
    <location>
        <begin position="1"/>
        <end position="21"/>
    </location>
</feature>
<keyword evidence="4" id="KW-1185">Reference proteome</keyword>
<evidence type="ECO:0000313" key="3">
    <source>
        <dbReference type="EMBL" id="KAJ4184911.1"/>
    </source>
</evidence>
<evidence type="ECO:0000313" key="4">
    <source>
        <dbReference type="Proteomes" id="UP001152087"/>
    </source>
</evidence>
<dbReference type="OrthoDB" id="3555317at2759"/>